<dbReference type="InterPro" id="IPR001623">
    <property type="entry name" value="DnaJ_domain"/>
</dbReference>
<dbReference type="Gene3D" id="1.10.3680.10">
    <property type="entry name" value="TerB-like"/>
    <property type="match status" value="1"/>
</dbReference>
<dbReference type="CDD" id="cd06257">
    <property type="entry name" value="DnaJ"/>
    <property type="match status" value="1"/>
</dbReference>
<gene>
    <name evidence="2" type="ORF">RF55_13358</name>
</gene>
<dbReference type="SUPFAM" id="SSF158682">
    <property type="entry name" value="TerB-like"/>
    <property type="match status" value="1"/>
</dbReference>
<evidence type="ECO:0000313" key="2">
    <source>
        <dbReference type="EMBL" id="KMQ87368.1"/>
    </source>
</evidence>
<dbReference type="Pfam" id="PF05099">
    <property type="entry name" value="TerB"/>
    <property type="match status" value="1"/>
</dbReference>
<dbReference type="PaxDb" id="67767-A0A0J7KAB2"/>
<dbReference type="InterPro" id="IPR036869">
    <property type="entry name" value="J_dom_sf"/>
</dbReference>
<feature type="domain" description="J" evidence="1">
    <location>
        <begin position="123"/>
        <end position="187"/>
    </location>
</feature>
<name>A0A0J7KAB2_LASNI</name>
<dbReference type="Pfam" id="PF00226">
    <property type="entry name" value="DnaJ"/>
    <property type="match status" value="1"/>
</dbReference>
<sequence>MAKIDGPVNTAEIEAFKSAINVPAEQLSAIAKAFDKARERTDDFERYAIEIGQAFKGNPQPLEPVLFLLFRVARADLENHLPLNPAEEDFLRRVHKAFHLSDAAWERASLGILPPANNTSDVSAYRILGVPQEADLETIRMRWRFLMKKYHPDILQQKILTKEQEKIFRDRAQRINNAWDHIKKERNGHAS</sequence>
<reference evidence="2 3" key="1">
    <citation type="submission" date="2015-04" db="EMBL/GenBank/DDBJ databases">
        <title>Lasius niger genome sequencing.</title>
        <authorList>
            <person name="Konorov E.A."/>
            <person name="Nikitin M.A."/>
            <person name="Kirill M.V."/>
            <person name="Chang P."/>
        </authorList>
    </citation>
    <scope>NUCLEOTIDE SEQUENCE [LARGE SCALE GENOMIC DNA]</scope>
    <source>
        <tissue evidence="2">Whole</tissue>
    </source>
</reference>
<dbReference type="InterPro" id="IPR007791">
    <property type="entry name" value="DjlA_N"/>
</dbReference>
<proteinExistence type="predicted"/>
<organism evidence="2 3">
    <name type="scientific">Lasius niger</name>
    <name type="common">Black garden ant</name>
    <dbReference type="NCBI Taxonomy" id="67767"/>
    <lineage>
        <taxon>Eukaryota</taxon>
        <taxon>Metazoa</taxon>
        <taxon>Ecdysozoa</taxon>
        <taxon>Arthropoda</taxon>
        <taxon>Hexapoda</taxon>
        <taxon>Insecta</taxon>
        <taxon>Pterygota</taxon>
        <taxon>Neoptera</taxon>
        <taxon>Endopterygota</taxon>
        <taxon>Hymenoptera</taxon>
        <taxon>Apocrita</taxon>
        <taxon>Aculeata</taxon>
        <taxon>Formicoidea</taxon>
        <taxon>Formicidae</taxon>
        <taxon>Formicinae</taxon>
        <taxon>Lasius</taxon>
        <taxon>Lasius</taxon>
    </lineage>
</organism>
<dbReference type="Gene3D" id="1.10.287.110">
    <property type="entry name" value="DnaJ domain"/>
    <property type="match status" value="1"/>
</dbReference>
<dbReference type="SMART" id="SM00271">
    <property type="entry name" value="DnaJ"/>
    <property type="match status" value="1"/>
</dbReference>
<dbReference type="OrthoDB" id="10250354at2759"/>
<protein>
    <recommendedName>
        <fullName evidence="1">J domain-containing protein</fullName>
    </recommendedName>
</protein>
<dbReference type="InterPro" id="IPR029024">
    <property type="entry name" value="TerB-like"/>
</dbReference>
<accession>A0A0J7KAB2</accession>
<dbReference type="Proteomes" id="UP000036403">
    <property type="component" value="Unassembled WGS sequence"/>
</dbReference>
<comment type="caution">
    <text evidence="2">The sequence shown here is derived from an EMBL/GenBank/DDBJ whole genome shotgun (WGS) entry which is preliminary data.</text>
</comment>
<dbReference type="PROSITE" id="PS50076">
    <property type="entry name" value="DNAJ_2"/>
    <property type="match status" value="1"/>
</dbReference>
<dbReference type="SUPFAM" id="SSF46565">
    <property type="entry name" value="Chaperone J-domain"/>
    <property type="match status" value="1"/>
</dbReference>
<dbReference type="EMBL" id="LBMM01010590">
    <property type="protein sequence ID" value="KMQ87368.1"/>
    <property type="molecule type" value="Genomic_DNA"/>
</dbReference>
<evidence type="ECO:0000259" key="1">
    <source>
        <dbReference type="PROSITE" id="PS50076"/>
    </source>
</evidence>
<dbReference type="AlphaFoldDB" id="A0A0J7KAB2"/>
<dbReference type="STRING" id="67767.A0A0J7KAB2"/>
<evidence type="ECO:0000313" key="3">
    <source>
        <dbReference type="Proteomes" id="UP000036403"/>
    </source>
</evidence>
<keyword evidence="3" id="KW-1185">Reference proteome</keyword>